<proteinExistence type="predicted"/>
<name>A0ACC2SVH3_9FUNG</name>
<accession>A0ACC2SVH3</accession>
<dbReference type="Proteomes" id="UP001165960">
    <property type="component" value="Unassembled WGS sequence"/>
</dbReference>
<dbReference type="EMBL" id="QTSX02004298">
    <property type="protein sequence ID" value="KAJ9066270.1"/>
    <property type="molecule type" value="Genomic_DNA"/>
</dbReference>
<gene>
    <name evidence="1" type="ORF">DSO57_1011143</name>
</gene>
<evidence type="ECO:0000313" key="1">
    <source>
        <dbReference type="EMBL" id="KAJ9066270.1"/>
    </source>
</evidence>
<organism evidence="1 2">
    <name type="scientific">Entomophthora muscae</name>
    <dbReference type="NCBI Taxonomy" id="34485"/>
    <lineage>
        <taxon>Eukaryota</taxon>
        <taxon>Fungi</taxon>
        <taxon>Fungi incertae sedis</taxon>
        <taxon>Zoopagomycota</taxon>
        <taxon>Entomophthoromycotina</taxon>
        <taxon>Entomophthoromycetes</taxon>
        <taxon>Entomophthorales</taxon>
        <taxon>Entomophthoraceae</taxon>
        <taxon>Entomophthora</taxon>
    </lineage>
</organism>
<protein>
    <submittedName>
        <fullName evidence="1">Uncharacterized protein</fullName>
    </submittedName>
</protein>
<reference evidence="1" key="1">
    <citation type="submission" date="2022-04" db="EMBL/GenBank/DDBJ databases">
        <title>Genome of the entomopathogenic fungus Entomophthora muscae.</title>
        <authorList>
            <person name="Elya C."/>
            <person name="Lovett B.R."/>
            <person name="Lee E."/>
            <person name="Macias A.M."/>
            <person name="Hajek A.E."/>
            <person name="De Bivort B.L."/>
            <person name="Kasson M.T."/>
            <person name="De Fine Licht H.H."/>
            <person name="Stajich J.E."/>
        </authorList>
    </citation>
    <scope>NUCLEOTIDE SEQUENCE</scope>
    <source>
        <strain evidence="1">Berkeley</strain>
    </source>
</reference>
<evidence type="ECO:0000313" key="2">
    <source>
        <dbReference type="Proteomes" id="UP001165960"/>
    </source>
</evidence>
<sequence length="207" mass="23455">MIIKCCLKKLLPWRQSSSKLCHRKVTIIRVKGKITASLTGWTWICHTHANIHLADVAFFSIGDTVRECHPQAFNDLYLRVLDHNSLFGHQMMGDLFAQIVFHVNMGNQSRKDKRLPPCATATYQPIKKMTDKEYNKRYMAAITCNPPTPTLSSSPPPSSPTHPIPDPSGQHCLYVFLPMLFCLLGITLSRPNKPPVAKHFLFILSLF</sequence>
<keyword evidence="2" id="KW-1185">Reference proteome</keyword>
<comment type="caution">
    <text evidence="1">The sequence shown here is derived from an EMBL/GenBank/DDBJ whole genome shotgun (WGS) entry which is preliminary data.</text>
</comment>